<accession>A0A3N4LBX6</accession>
<protein>
    <submittedName>
        <fullName evidence="1">Uncharacterized protein</fullName>
    </submittedName>
</protein>
<dbReference type="STRING" id="1051890.A0A3N4LBX6"/>
<name>A0A3N4LBX6_9PEZI</name>
<dbReference type="EMBL" id="ML121572">
    <property type="protein sequence ID" value="RPB20393.1"/>
    <property type="molecule type" value="Genomic_DNA"/>
</dbReference>
<sequence>MYSTGYVQPMDTIINKLVKDKIGDILEETLANEDEDTSIGHRRIAITHAVAAAWLWLHEHKQDTIIKAFKQTGISLCPTGNEDHQLHVRGLPDLVVGLWEKELDSDEEVEYVVLAEDVVVETDVNP</sequence>
<dbReference type="AlphaFoldDB" id="A0A3N4LBX6"/>
<evidence type="ECO:0000313" key="1">
    <source>
        <dbReference type="EMBL" id="RPB20393.1"/>
    </source>
</evidence>
<dbReference type="Proteomes" id="UP000267821">
    <property type="component" value="Unassembled WGS sequence"/>
</dbReference>
<gene>
    <name evidence="1" type="ORF">L211DRAFT_852351</name>
</gene>
<organism evidence="1 2">
    <name type="scientific">Terfezia boudieri ATCC MYA-4762</name>
    <dbReference type="NCBI Taxonomy" id="1051890"/>
    <lineage>
        <taxon>Eukaryota</taxon>
        <taxon>Fungi</taxon>
        <taxon>Dikarya</taxon>
        <taxon>Ascomycota</taxon>
        <taxon>Pezizomycotina</taxon>
        <taxon>Pezizomycetes</taxon>
        <taxon>Pezizales</taxon>
        <taxon>Pezizaceae</taxon>
        <taxon>Terfezia</taxon>
    </lineage>
</organism>
<reference evidence="1 2" key="1">
    <citation type="journal article" date="2018" name="Nat. Ecol. Evol.">
        <title>Pezizomycetes genomes reveal the molecular basis of ectomycorrhizal truffle lifestyle.</title>
        <authorList>
            <person name="Murat C."/>
            <person name="Payen T."/>
            <person name="Noel B."/>
            <person name="Kuo A."/>
            <person name="Morin E."/>
            <person name="Chen J."/>
            <person name="Kohler A."/>
            <person name="Krizsan K."/>
            <person name="Balestrini R."/>
            <person name="Da Silva C."/>
            <person name="Montanini B."/>
            <person name="Hainaut M."/>
            <person name="Levati E."/>
            <person name="Barry K.W."/>
            <person name="Belfiori B."/>
            <person name="Cichocki N."/>
            <person name="Clum A."/>
            <person name="Dockter R.B."/>
            <person name="Fauchery L."/>
            <person name="Guy J."/>
            <person name="Iotti M."/>
            <person name="Le Tacon F."/>
            <person name="Lindquist E.A."/>
            <person name="Lipzen A."/>
            <person name="Malagnac F."/>
            <person name="Mello A."/>
            <person name="Molinier V."/>
            <person name="Miyauchi S."/>
            <person name="Poulain J."/>
            <person name="Riccioni C."/>
            <person name="Rubini A."/>
            <person name="Sitrit Y."/>
            <person name="Splivallo R."/>
            <person name="Traeger S."/>
            <person name="Wang M."/>
            <person name="Zifcakova L."/>
            <person name="Wipf D."/>
            <person name="Zambonelli A."/>
            <person name="Paolocci F."/>
            <person name="Nowrousian M."/>
            <person name="Ottonello S."/>
            <person name="Baldrian P."/>
            <person name="Spatafora J.W."/>
            <person name="Henrissat B."/>
            <person name="Nagy L.G."/>
            <person name="Aury J.M."/>
            <person name="Wincker P."/>
            <person name="Grigoriev I.V."/>
            <person name="Bonfante P."/>
            <person name="Martin F.M."/>
        </authorList>
    </citation>
    <scope>NUCLEOTIDE SEQUENCE [LARGE SCALE GENOMIC DNA]</scope>
    <source>
        <strain evidence="1 2">ATCC MYA-4762</strain>
    </source>
</reference>
<keyword evidence="2" id="KW-1185">Reference proteome</keyword>
<evidence type="ECO:0000313" key="2">
    <source>
        <dbReference type="Proteomes" id="UP000267821"/>
    </source>
</evidence>
<proteinExistence type="predicted"/>
<dbReference type="InParanoid" id="A0A3N4LBX6"/>
<dbReference type="OrthoDB" id="5427804at2759"/>